<dbReference type="PRINTS" id="PR00502">
    <property type="entry name" value="NUDIXFAMILY"/>
</dbReference>
<dbReference type="InterPro" id="IPR020084">
    <property type="entry name" value="NUDIX_hydrolase_CS"/>
</dbReference>
<dbReference type="PROSITE" id="PS00893">
    <property type="entry name" value="NUDIX_BOX"/>
    <property type="match status" value="1"/>
</dbReference>
<comment type="similarity">
    <text evidence="2 4">Belongs to the Nudix hydrolase family.</text>
</comment>
<sequence>MAIRVSAYAVVVESRGMLLSRLSPMVGVGPLWTLPGGGIDPYEDPADAVVREVDEETGYAVEVDDLIGISSLVVDPALQRSQLPEKTQLLRIVYRAHVVGGTLRHEVDGSTDLAAWVPSADLDDLPCVELVGEARRFAALAPRPA</sequence>
<dbReference type="SUPFAM" id="SSF55811">
    <property type="entry name" value="Nudix"/>
    <property type="match status" value="1"/>
</dbReference>
<feature type="domain" description="Nudix hydrolase" evidence="5">
    <location>
        <begin position="1"/>
        <end position="140"/>
    </location>
</feature>
<gene>
    <name evidence="6" type="ORF">CBZ_13520</name>
</gene>
<dbReference type="GO" id="GO:0016787">
    <property type="term" value="F:hydrolase activity"/>
    <property type="evidence" value="ECO:0007669"/>
    <property type="project" value="UniProtKB-KW"/>
</dbReference>
<evidence type="ECO:0000256" key="3">
    <source>
        <dbReference type="ARBA" id="ARBA00022801"/>
    </source>
</evidence>
<dbReference type="EMBL" id="BIMR01000088">
    <property type="protein sequence ID" value="GCE76296.1"/>
    <property type="molecule type" value="Genomic_DNA"/>
</dbReference>
<keyword evidence="3 4" id="KW-0378">Hydrolase</keyword>
<dbReference type="PANTHER" id="PTHR43046:SF16">
    <property type="entry name" value="ADP-RIBOSE PYROPHOSPHATASE YJHB-RELATED"/>
    <property type="match status" value="1"/>
</dbReference>
<comment type="cofactor">
    <cofactor evidence="1">
        <name>Mg(2+)</name>
        <dbReference type="ChEBI" id="CHEBI:18420"/>
    </cofactor>
</comment>
<comment type="caution">
    <text evidence="6">The sequence shown here is derived from an EMBL/GenBank/DDBJ whole genome shotgun (WGS) entry which is preliminary data.</text>
</comment>
<protein>
    <recommendedName>
        <fullName evidence="5">Nudix hydrolase domain-containing protein</fullName>
    </recommendedName>
</protein>
<dbReference type="Pfam" id="PF00293">
    <property type="entry name" value="NUDIX"/>
    <property type="match status" value="1"/>
</dbReference>
<reference evidence="6 7" key="1">
    <citation type="submission" date="2019-01" db="EMBL/GenBank/DDBJ databases">
        <title>Draft genome sequence of Cellulomonas takizawaensis strain TKZ-21.</title>
        <authorList>
            <person name="Yamamura H."/>
            <person name="Hayashi T."/>
            <person name="Hamada M."/>
            <person name="Serisawa Y."/>
            <person name="Matsuyama K."/>
            <person name="Nakagawa Y."/>
            <person name="Otoguro M."/>
            <person name="Yanagida F."/>
            <person name="Hayakawa M."/>
        </authorList>
    </citation>
    <scope>NUCLEOTIDE SEQUENCE [LARGE SCALE GENOMIC DNA]</scope>
    <source>
        <strain evidence="6 7">NBRC12680</strain>
    </source>
</reference>
<evidence type="ECO:0000256" key="2">
    <source>
        <dbReference type="ARBA" id="ARBA00005582"/>
    </source>
</evidence>
<dbReference type="PROSITE" id="PS51462">
    <property type="entry name" value="NUDIX"/>
    <property type="match status" value="1"/>
</dbReference>
<dbReference type="PANTHER" id="PTHR43046">
    <property type="entry name" value="GDP-MANNOSE MANNOSYL HYDROLASE"/>
    <property type="match status" value="1"/>
</dbReference>
<dbReference type="InterPro" id="IPR000086">
    <property type="entry name" value="NUDIX_hydrolase_dom"/>
</dbReference>
<dbReference type="RefSeq" id="WP_281274861.1">
    <property type="nucleotide sequence ID" value="NZ_BIMR01000088.1"/>
</dbReference>
<accession>A0A402DQC9</accession>
<name>A0A402DQC9_9CELL</name>
<evidence type="ECO:0000259" key="5">
    <source>
        <dbReference type="PROSITE" id="PS51462"/>
    </source>
</evidence>
<dbReference type="InterPro" id="IPR020476">
    <property type="entry name" value="Nudix_hydrolase"/>
</dbReference>
<evidence type="ECO:0000256" key="1">
    <source>
        <dbReference type="ARBA" id="ARBA00001946"/>
    </source>
</evidence>
<organism evidence="6 7">
    <name type="scientific">Cellulomonas biazotea</name>
    <dbReference type="NCBI Taxonomy" id="1709"/>
    <lineage>
        <taxon>Bacteria</taxon>
        <taxon>Bacillati</taxon>
        <taxon>Actinomycetota</taxon>
        <taxon>Actinomycetes</taxon>
        <taxon>Micrococcales</taxon>
        <taxon>Cellulomonadaceae</taxon>
        <taxon>Cellulomonas</taxon>
    </lineage>
</organism>
<dbReference type="AlphaFoldDB" id="A0A402DQC9"/>
<proteinExistence type="inferred from homology"/>
<keyword evidence="7" id="KW-1185">Reference proteome</keyword>
<evidence type="ECO:0000313" key="6">
    <source>
        <dbReference type="EMBL" id="GCE76296.1"/>
    </source>
</evidence>
<dbReference type="InterPro" id="IPR015797">
    <property type="entry name" value="NUDIX_hydrolase-like_dom_sf"/>
</dbReference>
<dbReference type="Gene3D" id="3.90.79.10">
    <property type="entry name" value="Nucleoside Triphosphate Pyrophosphohydrolase"/>
    <property type="match status" value="1"/>
</dbReference>
<evidence type="ECO:0000256" key="4">
    <source>
        <dbReference type="RuleBase" id="RU003476"/>
    </source>
</evidence>
<dbReference type="CDD" id="cd02883">
    <property type="entry name" value="NUDIX_Hydrolase"/>
    <property type="match status" value="1"/>
</dbReference>
<evidence type="ECO:0000313" key="7">
    <source>
        <dbReference type="Proteomes" id="UP000289954"/>
    </source>
</evidence>
<dbReference type="Proteomes" id="UP000289954">
    <property type="component" value="Unassembled WGS sequence"/>
</dbReference>